<proteinExistence type="predicted"/>
<protein>
    <submittedName>
        <fullName evidence="1">Uncharacterized protein</fullName>
    </submittedName>
</protein>
<organism evidence="1 2">
    <name type="scientific">Naganishia friedmannii</name>
    <dbReference type="NCBI Taxonomy" id="89922"/>
    <lineage>
        <taxon>Eukaryota</taxon>
        <taxon>Fungi</taxon>
        <taxon>Dikarya</taxon>
        <taxon>Basidiomycota</taxon>
        <taxon>Agaricomycotina</taxon>
        <taxon>Tremellomycetes</taxon>
        <taxon>Filobasidiales</taxon>
        <taxon>Filobasidiaceae</taxon>
        <taxon>Naganishia</taxon>
    </lineage>
</organism>
<accession>A0ACC2VQ65</accession>
<evidence type="ECO:0000313" key="2">
    <source>
        <dbReference type="Proteomes" id="UP001227268"/>
    </source>
</evidence>
<dbReference type="EMBL" id="JASBWT010000011">
    <property type="protein sequence ID" value="KAJ9100667.1"/>
    <property type="molecule type" value="Genomic_DNA"/>
</dbReference>
<reference evidence="1" key="1">
    <citation type="submission" date="2023-04" db="EMBL/GenBank/DDBJ databases">
        <title>Draft Genome sequencing of Naganishia species isolated from polar environments using Oxford Nanopore Technology.</title>
        <authorList>
            <person name="Leo P."/>
            <person name="Venkateswaran K."/>
        </authorList>
    </citation>
    <scope>NUCLEOTIDE SEQUENCE</scope>
    <source>
        <strain evidence="1">MNA-CCFEE 5423</strain>
    </source>
</reference>
<comment type="caution">
    <text evidence="1">The sequence shown here is derived from an EMBL/GenBank/DDBJ whole genome shotgun (WGS) entry which is preliminary data.</text>
</comment>
<name>A0ACC2VQ65_9TREE</name>
<sequence>MERTWSNDSGAASSASSGAEETTSLATTIPRSTSRLINQPVVDSPLDSAHPVSSSTARRRYSWNVDEEEQITPKGTRQMIPALEVIMSIQTRHAEPGSSSSVAAKANIEAGLFSDVVLSPIEVKHFAQFRGANPFPAPDGAPRNTQHSFSSDSNRAGEHLGASRASVSDSQQTDSEGEYHELDRLPLQSRHHNETHLPTFESTSSTTGKRKSQSSSRRVRYPSLKITGLDMRDDGAAPSRRRSLQDRAGDLVKQMSKRVVNINADGDDEESMPFNTIEEGDVQSESDSDSLGYGEDTSELAYLDSDMNGKAAEPVQDSTPSQHATPESQIPQAALNGFTAVVVQEPSRNDHSSSQLPKNEGRTLGLFGPNSPYLNR</sequence>
<keyword evidence="2" id="KW-1185">Reference proteome</keyword>
<dbReference type="Proteomes" id="UP001227268">
    <property type="component" value="Unassembled WGS sequence"/>
</dbReference>
<gene>
    <name evidence="1" type="ORF">QFC21_003712</name>
</gene>
<evidence type="ECO:0000313" key="1">
    <source>
        <dbReference type="EMBL" id="KAJ9100667.1"/>
    </source>
</evidence>